<name>A0A915L586_ROMCU</name>
<accession>A0A915L586</accession>
<dbReference type="Proteomes" id="UP000887565">
    <property type="component" value="Unplaced"/>
</dbReference>
<dbReference type="AlphaFoldDB" id="A0A915L586"/>
<sequence length="130" mass="14690">MDFMKIANLQGPPNGSHRKRQCLDDADVVIGGAQHFSKSIGHHGWPIGRGSQWLLLGNHRQHLGTCPYPWLSYNNGRRRLGDPTSLFELQESDFICMISFAYTLKCKEMGQVGYKIVYRLTKTRKKAGGP</sequence>
<keyword evidence="1" id="KW-1185">Reference proteome</keyword>
<evidence type="ECO:0000313" key="2">
    <source>
        <dbReference type="WBParaSite" id="nRc.2.0.1.t46245-RA"/>
    </source>
</evidence>
<organism evidence="1 2">
    <name type="scientific">Romanomermis culicivorax</name>
    <name type="common">Nematode worm</name>
    <dbReference type="NCBI Taxonomy" id="13658"/>
    <lineage>
        <taxon>Eukaryota</taxon>
        <taxon>Metazoa</taxon>
        <taxon>Ecdysozoa</taxon>
        <taxon>Nematoda</taxon>
        <taxon>Enoplea</taxon>
        <taxon>Dorylaimia</taxon>
        <taxon>Mermithida</taxon>
        <taxon>Mermithoidea</taxon>
        <taxon>Mermithidae</taxon>
        <taxon>Romanomermis</taxon>
    </lineage>
</organism>
<dbReference type="WBParaSite" id="nRc.2.0.1.t46245-RA">
    <property type="protein sequence ID" value="nRc.2.0.1.t46245-RA"/>
    <property type="gene ID" value="nRc.2.0.1.g46245"/>
</dbReference>
<evidence type="ECO:0000313" key="1">
    <source>
        <dbReference type="Proteomes" id="UP000887565"/>
    </source>
</evidence>
<proteinExistence type="predicted"/>
<reference evidence="2" key="1">
    <citation type="submission" date="2022-11" db="UniProtKB">
        <authorList>
            <consortium name="WormBaseParasite"/>
        </authorList>
    </citation>
    <scope>IDENTIFICATION</scope>
</reference>
<protein>
    <submittedName>
        <fullName evidence="2">Uncharacterized protein</fullName>
    </submittedName>
</protein>